<evidence type="ECO:0000256" key="1">
    <source>
        <dbReference type="ARBA" id="ARBA00004193"/>
    </source>
</evidence>
<organism evidence="8 9">
    <name type="scientific">Cetobacterium ceti</name>
    <dbReference type="NCBI Taxonomy" id="180163"/>
    <lineage>
        <taxon>Bacteria</taxon>
        <taxon>Fusobacteriati</taxon>
        <taxon>Fusobacteriota</taxon>
        <taxon>Fusobacteriia</taxon>
        <taxon>Fusobacteriales</taxon>
        <taxon>Fusobacteriaceae</taxon>
        <taxon>Cetobacterium</taxon>
    </lineage>
</organism>
<keyword evidence="6" id="KW-0449">Lipoprotein</keyword>
<gene>
    <name evidence="8" type="ORF">SAMN02745174_01596</name>
</gene>
<dbReference type="GO" id="GO:0005886">
    <property type="term" value="C:plasma membrane"/>
    <property type="evidence" value="ECO:0007669"/>
    <property type="project" value="UniProtKB-SubCell"/>
</dbReference>
<feature type="domain" description="ABC transporter substrate-binding protein PnrA-like" evidence="7">
    <location>
        <begin position="29"/>
        <end position="321"/>
    </location>
</feature>
<dbReference type="InterPro" id="IPR028082">
    <property type="entry name" value="Peripla_BP_I"/>
</dbReference>
<keyword evidence="3" id="KW-1003">Cell membrane</keyword>
<dbReference type="InterPro" id="IPR050957">
    <property type="entry name" value="BMP_lipoprotein"/>
</dbReference>
<comment type="similarity">
    <text evidence="2">Belongs to the BMP lipoprotein family.</text>
</comment>
<evidence type="ECO:0000313" key="9">
    <source>
        <dbReference type="Proteomes" id="UP000191153"/>
    </source>
</evidence>
<dbReference type="CDD" id="cd06354">
    <property type="entry name" value="PBP1_PrnA-like"/>
    <property type="match status" value="1"/>
</dbReference>
<evidence type="ECO:0000256" key="3">
    <source>
        <dbReference type="ARBA" id="ARBA00022475"/>
    </source>
</evidence>
<keyword evidence="9" id="KW-1185">Reference proteome</keyword>
<evidence type="ECO:0000256" key="6">
    <source>
        <dbReference type="ARBA" id="ARBA00023288"/>
    </source>
</evidence>
<dbReference type="SUPFAM" id="SSF53822">
    <property type="entry name" value="Periplasmic binding protein-like I"/>
    <property type="match status" value="1"/>
</dbReference>
<evidence type="ECO:0000313" key="8">
    <source>
        <dbReference type="EMBL" id="SJZ80605.1"/>
    </source>
</evidence>
<comment type="subcellular location">
    <subcellularLocation>
        <location evidence="1">Cell membrane</location>
        <topology evidence="1">Lipid-anchor</topology>
    </subcellularLocation>
</comment>
<dbReference type="InterPro" id="IPR003760">
    <property type="entry name" value="PnrA-like"/>
</dbReference>
<dbReference type="RefSeq" id="WP_078694081.1">
    <property type="nucleotide sequence ID" value="NZ_FUWX01000011.1"/>
</dbReference>
<sequence>MKFFKLFKTTILFLLLSMTILGKPIKVGLILAMGGLGDKSFNDSAYAGLVQAKKDFNIETKYVEPNSWMEDGYYLEEYSDNGYDLIIATSYTALDAMETISKKFPNTKYAIIDTKATEGKNMASLVFNEEEGSFLVGALAGKMTKTNKVGFIGALDIPLINSFKNGYTKGAKYANENVEVISTYIDGDAPFSDPIKGKEHAISLSNQNVDIIYHASGNTGTGIMDGVKAKNIYGIGVDCDQDNLVPGQILTSMLKNVNHAVYKIIEDTVNGNFQGKVYTFGLKENGVGTTDFKYTKDIIGKENIEYIQNLKNKIINNEITLGE</sequence>
<dbReference type="Proteomes" id="UP000191153">
    <property type="component" value="Unassembled WGS sequence"/>
</dbReference>
<evidence type="ECO:0000256" key="4">
    <source>
        <dbReference type="ARBA" id="ARBA00022729"/>
    </source>
</evidence>
<protein>
    <submittedName>
        <fullName evidence="8">Nucleoside-binding protein</fullName>
    </submittedName>
</protein>
<evidence type="ECO:0000259" key="7">
    <source>
        <dbReference type="Pfam" id="PF02608"/>
    </source>
</evidence>
<evidence type="ECO:0000256" key="2">
    <source>
        <dbReference type="ARBA" id="ARBA00008610"/>
    </source>
</evidence>
<dbReference type="EMBL" id="FUWX01000011">
    <property type="protein sequence ID" value="SJZ80605.1"/>
    <property type="molecule type" value="Genomic_DNA"/>
</dbReference>
<accession>A0A1T4NNC2</accession>
<dbReference type="Gene3D" id="3.40.50.2300">
    <property type="match status" value="2"/>
</dbReference>
<proteinExistence type="inferred from homology"/>
<dbReference type="PANTHER" id="PTHR34296">
    <property type="entry name" value="TRANSCRIPTIONAL ACTIVATOR PROTEIN MED"/>
    <property type="match status" value="1"/>
</dbReference>
<dbReference type="PANTHER" id="PTHR34296:SF2">
    <property type="entry name" value="ABC TRANSPORTER GUANOSINE-BINDING PROTEIN NUPN"/>
    <property type="match status" value="1"/>
</dbReference>
<keyword evidence="4" id="KW-0732">Signal</keyword>
<reference evidence="8 9" key="1">
    <citation type="submission" date="2017-02" db="EMBL/GenBank/DDBJ databases">
        <authorList>
            <person name="Peterson S.W."/>
        </authorList>
    </citation>
    <scope>NUCLEOTIDE SEQUENCE [LARGE SCALE GENOMIC DNA]</scope>
    <source>
        <strain evidence="8 9">ATCC 700028</strain>
    </source>
</reference>
<dbReference type="OrthoDB" id="9769871at2"/>
<dbReference type="STRING" id="180163.SAMN02745174_01596"/>
<evidence type="ECO:0000256" key="5">
    <source>
        <dbReference type="ARBA" id="ARBA00023136"/>
    </source>
</evidence>
<keyword evidence="5" id="KW-0472">Membrane</keyword>
<dbReference type="Pfam" id="PF02608">
    <property type="entry name" value="Bmp"/>
    <property type="match status" value="1"/>
</dbReference>
<dbReference type="AlphaFoldDB" id="A0A1T4NNC2"/>
<name>A0A1T4NNC2_9FUSO</name>